<name>A0A4R3ICI2_9GAMM</name>
<reference evidence="7 8" key="1">
    <citation type="submission" date="2019-03" db="EMBL/GenBank/DDBJ databases">
        <title>Genomic Encyclopedia of Archaeal and Bacterial Type Strains, Phase II (KMG-II): from individual species to whole genera.</title>
        <authorList>
            <person name="Goeker M."/>
        </authorList>
    </citation>
    <scope>NUCLEOTIDE SEQUENCE [LARGE SCALE GENOMIC DNA]</scope>
    <source>
        <strain evidence="7 8">DSM 15388</strain>
    </source>
</reference>
<dbReference type="EMBL" id="SLZR01000001">
    <property type="protein sequence ID" value="TCS43875.1"/>
    <property type="molecule type" value="Genomic_DNA"/>
</dbReference>
<dbReference type="GO" id="GO:0016020">
    <property type="term" value="C:membrane"/>
    <property type="evidence" value="ECO:0007669"/>
    <property type="project" value="UniProtKB-SubCell"/>
</dbReference>
<dbReference type="RefSeq" id="WP_132699001.1">
    <property type="nucleotide sequence ID" value="NZ_SLZR01000001.1"/>
</dbReference>
<protein>
    <recommendedName>
        <fullName evidence="9">RING-type E3 ubiquitin transferase</fullName>
    </recommendedName>
</protein>
<dbReference type="InterPro" id="IPR023353">
    <property type="entry name" value="LemA-like_dom_sf"/>
</dbReference>
<feature type="transmembrane region" description="Helical" evidence="6">
    <location>
        <begin position="225"/>
        <end position="244"/>
    </location>
</feature>
<dbReference type="AlphaFoldDB" id="A0A4R3ICI2"/>
<evidence type="ECO:0000256" key="4">
    <source>
        <dbReference type="ARBA" id="ARBA00022989"/>
    </source>
</evidence>
<gene>
    <name evidence="7" type="ORF">BCF53_101218</name>
</gene>
<comment type="similarity">
    <text evidence="2">Belongs to the LemA family.</text>
</comment>
<keyword evidence="8" id="KW-1185">Reference proteome</keyword>
<dbReference type="PANTHER" id="PTHR34478:SF1">
    <property type="entry name" value="PROTEIN LEMA"/>
    <property type="match status" value="1"/>
</dbReference>
<proteinExistence type="inferred from homology"/>
<feature type="transmembrane region" description="Helical" evidence="6">
    <location>
        <begin position="523"/>
        <end position="547"/>
    </location>
</feature>
<evidence type="ECO:0000313" key="8">
    <source>
        <dbReference type="Proteomes" id="UP000295793"/>
    </source>
</evidence>
<evidence type="ECO:0000256" key="2">
    <source>
        <dbReference type="ARBA" id="ARBA00008854"/>
    </source>
</evidence>
<evidence type="ECO:0000256" key="5">
    <source>
        <dbReference type="ARBA" id="ARBA00023136"/>
    </source>
</evidence>
<evidence type="ECO:0000256" key="1">
    <source>
        <dbReference type="ARBA" id="ARBA00004167"/>
    </source>
</evidence>
<comment type="subcellular location">
    <subcellularLocation>
        <location evidence="1">Membrane</location>
        <topology evidence="1">Single-pass membrane protein</topology>
    </subcellularLocation>
</comment>
<feature type="transmembrane region" description="Helical" evidence="6">
    <location>
        <begin position="195"/>
        <end position="218"/>
    </location>
</feature>
<dbReference type="InterPro" id="IPR007156">
    <property type="entry name" value="MamQ_LemA"/>
</dbReference>
<evidence type="ECO:0000256" key="3">
    <source>
        <dbReference type="ARBA" id="ARBA00022692"/>
    </source>
</evidence>
<feature type="transmembrane region" description="Helical" evidence="6">
    <location>
        <begin position="336"/>
        <end position="356"/>
    </location>
</feature>
<keyword evidence="3 6" id="KW-0812">Transmembrane</keyword>
<dbReference type="OrthoDB" id="9804152at2"/>
<accession>A0A4R3ICI2</accession>
<organism evidence="7 8">
    <name type="scientific">Reinekea marinisedimentorum</name>
    <dbReference type="NCBI Taxonomy" id="230495"/>
    <lineage>
        <taxon>Bacteria</taxon>
        <taxon>Pseudomonadati</taxon>
        <taxon>Pseudomonadota</taxon>
        <taxon>Gammaproteobacteria</taxon>
        <taxon>Oceanospirillales</taxon>
        <taxon>Saccharospirillaceae</taxon>
        <taxon>Reinekea</taxon>
    </lineage>
</organism>
<dbReference type="Gene3D" id="1.20.1440.20">
    <property type="entry name" value="LemA-like domain"/>
    <property type="match status" value="1"/>
</dbReference>
<sequence>MKGTVNKFGMAILAVATLIGALVCFQLGFTQLSEVRQIDRLPISPVSALADGIYAVSGRIESKGQSVTAPYSNDRVVYYEYLLQEERRDSDGKPNLHTIDSGASAINFLLRDASGVVEVKPGFQISQVDWQAERTFRNKSGNKIYTEWTFREGDAIELLAWFNPADLSFNLSEWQGNLNAMVTVDGLASEGGKGLFGASLLVSLAAGLLAVSLAAALAFFGVHRYWVFVAAMTAGLMIVLWSVGLYHLQKDWRNAAGIYQQRANAVLADPSPVKNEDLYALYFRIAESASQWPDSALFKQVSRNQFPLPNVSTGIRQQIEREQSAVAHSHYDQQGVAFGLAIAGAMFTAVLLFVALKAIRFKRLVEFIPTSQSTGLAYGLSELFGMIEVDDELPFINSHLNQNKCVAYRYAIEEKRGSGKKAKWVTIDSGEQTTTFWLEDELGRVAIDPVESEIRFPEKHVKREGQMRYTEYWLPPYRNVYCLGFAGISPERSDKLTLQNSDDFRMLITTQEEEEVVKGKGSLGFLLTGLALGCSLMAGTVLLAASGMLTPLDLIKTSLIVPLLLTIVTIILHYNGLVFLRNRVDKTRADIDTLLQRRHDLWPQLFNTVEGFMQHETKLLTAIGKLRSGEVLTSQNPDQVDKQIAYEGKVMQAFNARIESYPELKANSLVQKVSRQMQASEDELALIRQGYNDSVELYNTQTEKLPDVILARLFGFKKAEFFQQDD</sequence>
<dbReference type="Pfam" id="PF04011">
    <property type="entry name" value="LemA"/>
    <property type="match status" value="1"/>
</dbReference>
<keyword evidence="5 6" id="KW-0472">Membrane</keyword>
<evidence type="ECO:0000256" key="6">
    <source>
        <dbReference type="SAM" id="Phobius"/>
    </source>
</evidence>
<evidence type="ECO:0008006" key="9">
    <source>
        <dbReference type="Google" id="ProtNLM"/>
    </source>
</evidence>
<dbReference type="PANTHER" id="PTHR34478">
    <property type="entry name" value="PROTEIN LEMA"/>
    <property type="match status" value="1"/>
</dbReference>
<comment type="caution">
    <text evidence="7">The sequence shown here is derived from an EMBL/GenBank/DDBJ whole genome shotgun (WGS) entry which is preliminary data.</text>
</comment>
<dbReference type="Proteomes" id="UP000295793">
    <property type="component" value="Unassembled WGS sequence"/>
</dbReference>
<keyword evidence="4 6" id="KW-1133">Transmembrane helix</keyword>
<dbReference type="SUPFAM" id="SSF140478">
    <property type="entry name" value="LemA-like"/>
    <property type="match status" value="1"/>
</dbReference>
<feature type="transmembrane region" description="Helical" evidence="6">
    <location>
        <begin position="559"/>
        <end position="580"/>
    </location>
</feature>
<evidence type="ECO:0000313" key="7">
    <source>
        <dbReference type="EMBL" id="TCS43875.1"/>
    </source>
</evidence>